<feature type="binding site" evidence="10">
    <location>
        <position position="270"/>
    </location>
    <ligand>
        <name>NAD(+)</name>
        <dbReference type="ChEBI" id="CHEBI:57540"/>
    </ligand>
</feature>
<feature type="binding site" evidence="10">
    <location>
        <position position="35"/>
    </location>
    <ligand>
        <name>NAD(+)</name>
        <dbReference type="ChEBI" id="CHEBI:57540"/>
    </ligand>
</feature>
<evidence type="ECO:0000256" key="3">
    <source>
        <dbReference type="ARBA" id="ARBA00012954"/>
    </source>
</evidence>
<dbReference type="EC" id="1.1.1.22" evidence="3 7"/>
<feature type="binding site" evidence="9">
    <location>
        <position position="264"/>
    </location>
    <ligand>
        <name>substrate</name>
    </ligand>
</feature>
<feature type="binding site" evidence="10">
    <location>
        <position position="334"/>
    </location>
    <ligand>
        <name>NAD(+)</name>
        <dbReference type="ChEBI" id="CHEBI:57540"/>
    </ligand>
</feature>
<evidence type="ECO:0000259" key="11">
    <source>
        <dbReference type="SMART" id="SM00984"/>
    </source>
</evidence>
<dbReference type="GO" id="GO:0000271">
    <property type="term" value="P:polysaccharide biosynthetic process"/>
    <property type="evidence" value="ECO:0007669"/>
    <property type="project" value="InterPro"/>
</dbReference>
<evidence type="ECO:0000256" key="8">
    <source>
        <dbReference type="PIRSR" id="PIRSR500134-1"/>
    </source>
</evidence>
<dbReference type="PANTHER" id="PTHR43750:SF3">
    <property type="entry name" value="UDP-GLUCOSE 6-DEHYDROGENASE TUAD"/>
    <property type="match status" value="1"/>
</dbReference>
<dbReference type="InterPro" id="IPR014026">
    <property type="entry name" value="UDP-Glc/GDP-Man_DH_dimer"/>
</dbReference>
<gene>
    <name evidence="12" type="ordered locus">Metev_0052</name>
</gene>
<evidence type="ECO:0000256" key="5">
    <source>
        <dbReference type="ARBA" id="ARBA00023027"/>
    </source>
</evidence>
<evidence type="ECO:0000256" key="7">
    <source>
        <dbReference type="PIRNR" id="PIRNR000124"/>
    </source>
</evidence>
<dbReference type="HOGENOM" id="CLU_023810_1_2_2"/>
<dbReference type="OrthoDB" id="59839at2157"/>
<dbReference type="AlphaFoldDB" id="D7E5W2"/>
<feature type="binding site" evidence="10">
    <location>
        <position position="123"/>
    </location>
    <ligand>
        <name>NAD(+)</name>
        <dbReference type="ChEBI" id="CHEBI:57540"/>
    </ligand>
</feature>
<dbReference type="Pfam" id="PF00984">
    <property type="entry name" value="UDPG_MGDP_dh"/>
    <property type="match status" value="1"/>
</dbReference>
<feature type="binding site" evidence="9">
    <location>
        <begin position="157"/>
        <end position="160"/>
    </location>
    <ligand>
        <name>substrate</name>
    </ligand>
</feature>
<feature type="binding site" evidence="10">
    <location>
        <position position="160"/>
    </location>
    <ligand>
        <name>NAD(+)</name>
        <dbReference type="ChEBI" id="CHEBI:57540"/>
    </ligand>
</feature>
<dbReference type="Pfam" id="PF03721">
    <property type="entry name" value="UDPG_MGDP_dh_N"/>
    <property type="match status" value="1"/>
</dbReference>
<dbReference type="PIRSF" id="PIRSF000124">
    <property type="entry name" value="UDPglc_GDPman_dh"/>
    <property type="match status" value="1"/>
</dbReference>
<dbReference type="SMART" id="SM00984">
    <property type="entry name" value="UDPG_MGDP_dh_C"/>
    <property type="match status" value="1"/>
</dbReference>
<dbReference type="InterPro" id="IPR001732">
    <property type="entry name" value="UDP-Glc/GDP-Man_DH_N"/>
</dbReference>
<dbReference type="InterPro" id="IPR008927">
    <property type="entry name" value="6-PGluconate_DH-like_C_sf"/>
</dbReference>
<dbReference type="InterPro" id="IPR028357">
    <property type="entry name" value="UDPglc_DH_bac"/>
</dbReference>
<dbReference type="EMBL" id="CP002069">
    <property type="protein sequence ID" value="ADI72984.1"/>
    <property type="molecule type" value="Genomic_DNA"/>
</dbReference>
<feature type="binding site" evidence="9">
    <location>
        <begin position="256"/>
        <end position="260"/>
    </location>
    <ligand>
        <name>substrate</name>
    </ligand>
</feature>
<dbReference type="GO" id="GO:0051287">
    <property type="term" value="F:NAD binding"/>
    <property type="evidence" value="ECO:0007669"/>
    <property type="project" value="InterPro"/>
</dbReference>
<dbReference type="KEGG" id="mev:Metev_0052"/>
<comment type="catalytic activity">
    <reaction evidence="6 7">
        <text>UDP-alpha-D-glucose + 2 NAD(+) + H2O = UDP-alpha-D-glucuronate + 2 NADH + 3 H(+)</text>
        <dbReference type="Rhea" id="RHEA:23596"/>
        <dbReference type="ChEBI" id="CHEBI:15377"/>
        <dbReference type="ChEBI" id="CHEBI:15378"/>
        <dbReference type="ChEBI" id="CHEBI:57540"/>
        <dbReference type="ChEBI" id="CHEBI:57945"/>
        <dbReference type="ChEBI" id="CHEBI:58052"/>
        <dbReference type="ChEBI" id="CHEBI:58885"/>
        <dbReference type="EC" id="1.1.1.22"/>
    </reaction>
</comment>
<name>D7E5W2_METEZ</name>
<dbReference type="RefSeq" id="WP_013193552.1">
    <property type="nucleotide sequence ID" value="NC_014253.1"/>
</dbReference>
<evidence type="ECO:0000256" key="4">
    <source>
        <dbReference type="ARBA" id="ARBA00023002"/>
    </source>
</evidence>
<evidence type="ECO:0000256" key="6">
    <source>
        <dbReference type="ARBA" id="ARBA00047473"/>
    </source>
</evidence>
<keyword evidence="13" id="KW-1185">Reference proteome</keyword>
<dbReference type="InterPro" id="IPR036220">
    <property type="entry name" value="UDP-Glc/GDP-Man_DH_C_sf"/>
</dbReference>
<evidence type="ECO:0000256" key="1">
    <source>
        <dbReference type="ARBA" id="ARBA00004701"/>
    </source>
</evidence>
<feature type="binding site" evidence="9">
    <location>
        <position position="211"/>
    </location>
    <ligand>
        <name>substrate</name>
    </ligand>
</feature>
<dbReference type="InterPro" id="IPR017476">
    <property type="entry name" value="UDP-Glc/GDP-Man"/>
</dbReference>
<proteinExistence type="inferred from homology"/>
<dbReference type="InterPro" id="IPR014027">
    <property type="entry name" value="UDP-Glc/GDP-Man_DH_C"/>
</dbReference>
<sequence>MKVSVVGSGYVGTVTAACLAELGHQVICIDIDEERVNKINSGVSPIWEQGLDELIQNHAGGNLKATSDYESAVNDSDISFICVGTPSDDYGNIDLSIVKSASESLGYAIGSKDDYHVVVLKSTVVPETTENFVTPILEQASGKQAGKDFGVSMNPEFLREGKAVYDFMNPDRIVIGALDKHSGDVVSHLYDKVECLNEFIRTNPRTAEMIKYANNSFLATKISFSNEIGNICKKLDIDTYEVMKVVGMDFRISPYFLNSGAGFGGSCFPKDVRALTGKSKEIGYEPILLDSVIRVNENQPHRMIDLLEEKIGHLENKTITVLGLAFKNGTDDIRESRSVPVIADLLYNGAKIKAYDPQANGNMKKVFSSVNYCDSAEEALYNSEACLVMTDWNEFKNLDSEFGLMKNKVVVDGRRIIPFQNLEQEIDYVGICW</sequence>
<feature type="binding site" evidence="9">
    <location>
        <position position="327"/>
    </location>
    <ligand>
        <name>substrate</name>
    </ligand>
</feature>
<comment type="pathway">
    <text evidence="1">Nucleotide-sugar biosynthesis; UDP-alpha-D-glucuronate biosynthesis; UDP-alpha-D-glucuronate from UDP-alpha-D-glucose: step 1/1.</text>
</comment>
<dbReference type="Proteomes" id="UP000000391">
    <property type="component" value="Chromosome"/>
</dbReference>
<feature type="domain" description="UDP-glucose/GDP-mannose dehydrogenase C-terminal" evidence="11">
    <location>
        <begin position="320"/>
        <end position="419"/>
    </location>
</feature>
<evidence type="ECO:0000256" key="9">
    <source>
        <dbReference type="PIRSR" id="PIRSR500134-2"/>
    </source>
</evidence>
<dbReference type="Gene3D" id="1.20.5.100">
    <property type="entry name" value="Cytochrome c1, transmembrane anchor, C-terminal"/>
    <property type="match status" value="1"/>
</dbReference>
<keyword evidence="4 7" id="KW-0560">Oxidoreductase</keyword>
<dbReference type="NCBIfam" id="TIGR03026">
    <property type="entry name" value="NDP-sugDHase"/>
    <property type="match status" value="1"/>
</dbReference>
<protein>
    <recommendedName>
        <fullName evidence="3 7">UDP-glucose 6-dehydrogenase</fullName>
        <ecNumber evidence="3 7">1.1.1.22</ecNumber>
    </recommendedName>
</protein>
<dbReference type="GO" id="GO:0006065">
    <property type="term" value="P:UDP-glucuronate biosynthetic process"/>
    <property type="evidence" value="ECO:0007669"/>
    <property type="project" value="UniProtKB-UniPathway"/>
</dbReference>
<dbReference type="InterPro" id="IPR036291">
    <property type="entry name" value="NAD(P)-bd_dom_sf"/>
</dbReference>
<dbReference type="UniPathway" id="UPA00038">
    <property type="reaction ID" value="UER00491"/>
</dbReference>
<dbReference type="SUPFAM" id="SSF51735">
    <property type="entry name" value="NAD(P)-binding Rossmann-fold domains"/>
    <property type="match status" value="1"/>
</dbReference>
<dbReference type="PIRSF" id="PIRSF500134">
    <property type="entry name" value="UDPglc_DH_bac"/>
    <property type="match status" value="1"/>
</dbReference>
<comment type="similarity">
    <text evidence="2 7">Belongs to the UDP-glucose/GDP-mannose dehydrogenase family.</text>
</comment>
<dbReference type="GO" id="GO:0003979">
    <property type="term" value="F:UDP-glucose 6-dehydrogenase activity"/>
    <property type="evidence" value="ECO:0007669"/>
    <property type="project" value="UniProtKB-EC"/>
</dbReference>
<evidence type="ECO:0000256" key="2">
    <source>
        <dbReference type="ARBA" id="ARBA00006601"/>
    </source>
</evidence>
<dbReference type="SUPFAM" id="SSF48179">
    <property type="entry name" value="6-phosphogluconate dehydrogenase C-terminal domain-like"/>
    <property type="match status" value="1"/>
</dbReference>
<feature type="binding site" evidence="10">
    <location>
        <position position="30"/>
    </location>
    <ligand>
        <name>NAD(+)</name>
        <dbReference type="ChEBI" id="CHEBI:57540"/>
    </ligand>
</feature>
<keyword evidence="5 7" id="KW-0520">NAD</keyword>
<feature type="active site" description="Nucleophile" evidence="8">
    <location>
        <position position="267"/>
    </location>
</feature>
<organism evidence="12 13">
    <name type="scientific">Methanohalobium evestigatum (strain ATCC BAA-1072 / DSM 3721 / NBRC 107634 / OCM 161 / Z-7303)</name>
    <dbReference type="NCBI Taxonomy" id="644295"/>
    <lineage>
        <taxon>Archaea</taxon>
        <taxon>Methanobacteriati</taxon>
        <taxon>Methanobacteriota</taxon>
        <taxon>Stenosarchaea group</taxon>
        <taxon>Methanomicrobia</taxon>
        <taxon>Methanosarcinales</taxon>
        <taxon>Methanosarcinaceae</taxon>
        <taxon>Methanohalobium</taxon>
    </lineage>
</organism>
<dbReference type="STRING" id="644295.Metev_0052"/>
<evidence type="ECO:0000313" key="13">
    <source>
        <dbReference type="Proteomes" id="UP000000391"/>
    </source>
</evidence>
<dbReference type="GeneID" id="9345663"/>
<evidence type="ECO:0000256" key="10">
    <source>
        <dbReference type="PIRSR" id="PIRSR500134-3"/>
    </source>
</evidence>
<reference evidence="12 13" key="1">
    <citation type="submission" date="2010-06" db="EMBL/GenBank/DDBJ databases">
        <title>Complete sequence chromosome of Methanohalobium evestigatum Z-7303.</title>
        <authorList>
            <consortium name="US DOE Joint Genome Institute"/>
            <person name="Lucas S."/>
            <person name="Copeland A."/>
            <person name="Lapidus A."/>
            <person name="Cheng J.-F."/>
            <person name="Bruce D."/>
            <person name="Goodwin L."/>
            <person name="Pitluck S."/>
            <person name="Saunders E."/>
            <person name="Detter J.C."/>
            <person name="Han C."/>
            <person name="Tapia R."/>
            <person name="Land M."/>
            <person name="Hauser L."/>
            <person name="Kyrpides N."/>
            <person name="Mikhailova N."/>
            <person name="Sieprawska-Lupa M."/>
            <person name="Whitman W.B."/>
            <person name="Anderson I."/>
            <person name="Woyke T."/>
        </authorList>
    </citation>
    <scope>NUCLEOTIDE SEQUENCE [LARGE SCALE GENOMIC DNA]</scope>
    <source>
        <strain evidence="13">ATCC BAA-1072 / DSM 3721 / NBRC 107634 / OCM 161 / Z-7303</strain>
    </source>
</reference>
<evidence type="ECO:0000313" key="12">
    <source>
        <dbReference type="EMBL" id="ADI72984.1"/>
    </source>
</evidence>
<dbReference type="Gene3D" id="3.40.50.720">
    <property type="entry name" value="NAD(P)-binding Rossmann-like Domain"/>
    <property type="match status" value="2"/>
</dbReference>
<dbReference type="PANTHER" id="PTHR43750">
    <property type="entry name" value="UDP-GLUCOSE 6-DEHYDROGENASE TUAD"/>
    <property type="match status" value="1"/>
</dbReference>
<dbReference type="Pfam" id="PF03720">
    <property type="entry name" value="UDPG_MGDP_dh_C"/>
    <property type="match status" value="1"/>
</dbReference>
<accession>D7E5W2</accession>
<dbReference type="SUPFAM" id="SSF52413">
    <property type="entry name" value="UDP-glucose/GDP-mannose dehydrogenase C-terminal domain"/>
    <property type="match status" value="1"/>
</dbReference>
<dbReference type="PROSITE" id="PS51257">
    <property type="entry name" value="PROKAR_LIPOPROTEIN"/>
    <property type="match status" value="1"/>
</dbReference>
<feature type="binding site" evidence="10">
    <location>
        <position position="85"/>
    </location>
    <ligand>
        <name>NAD(+)</name>
        <dbReference type="ChEBI" id="CHEBI:57540"/>
    </ligand>
</feature>